<comment type="caution">
    <text evidence="1">The sequence shown here is derived from an EMBL/GenBank/DDBJ whole genome shotgun (WGS) entry which is preliminary data.</text>
</comment>
<accession>R0CMK1</accession>
<sequence>MATVELRGTIERVLSIGQAGGTIFALKLAGRGRSARVVADFDVALTIPFLGETWEIEG</sequence>
<proteinExistence type="predicted"/>
<organism evidence="1 2">
    <name type="scientific">Ralstonia pickettii OR214</name>
    <dbReference type="NCBI Taxonomy" id="1264675"/>
    <lineage>
        <taxon>Bacteria</taxon>
        <taxon>Pseudomonadati</taxon>
        <taxon>Pseudomonadota</taxon>
        <taxon>Betaproteobacteria</taxon>
        <taxon>Burkholderiales</taxon>
        <taxon>Burkholderiaceae</taxon>
        <taxon>Ralstonia</taxon>
    </lineage>
</organism>
<evidence type="ECO:0000313" key="1">
    <source>
        <dbReference type="EMBL" id="ENZ77685.1"/>
    </source>
</evidence>
<evidence type="ECO:0000313" key="2">
    <source>
        <dbReference type="Proteomes" id="UP000013280"/>
    </source>
</evidence>
<name>R0CMK1_RALPI</name>
<feature type="non-terminal residue" evidence="1">
    <location>
        <position position="58"/>
    </location>
</feature>
<dbReference type="AlphaFoldDB" id="R0CMK1"/>
<dbReference type="Proteomes" id="UP000013280">
    <property type="component" value="Unassembled WGS sequence"/>
</dbReference>
<reference evidence="1 2" key="1">
    <citation type="journal article" date="2013" name="Genome Announc.">
        <title>Draft Genome Sequence for Ralstonia sp. Strain OR214, a Bacterium with Potential for Bioremediation.</title>
        <authorList>
            <person name="Utturkar S.M."/>
            <person name="Bollmann A."/>
            <person name="Brzoska R.M."/>
            <person name="Klingeman D.M."/>
            <person name="Epstein S.E."/>
            <person name="Palumbo A.V."/>
            <person name="Brown S.D."/>
        </authorList>
    </citation>
    <scope>NUCLEOTIDE SEQUENCE [LARGE SCALE GENOMIC DNA]</scope>
    <source>
        <strain evidence="1 2">OR214</strain>
    </source>
</reference>
<gene>
    <name evidence="1" type="ORF">OR214_02689</name>
</gene>
<dbReference type="EMBL" id="APMQ01000006">
    <property type="protein sequence ID" value="ENZ77685.1"/>
    <property type="molecule type" value="Genomic_DNA"/>
</dbReference>
<protein>
    <submittedName>
        <fullName evidence="1">Uncharacterized protein</fullName>
    </submittedName>
</protein>